<accession>A0A8S0RI80</accession>
<evidence type="ECO:0000313" key="1">
    <source>
        <dbReference type="EMBL" id="CAA2979120.1"/>
    </source>
</evidence>
<dbReference type="EMBL" id="CACTIH010003625">
    <property type="protein sequence ID" value="CAA2979120.1"/>
    <property type="molecule type" value="Genomic_DNA"/>
</dbReference>
<gene>
    <name evidence="1" type="ORF">OLEA9_A070384</name>
</gene>
<dbReference type="AlphaFoldDB" id="A0A8S0RI80"/>
<keyword evidence="2" id="KW-1185">Reference proteome</keyword>
<evidence type="ECO:0000313" key="2">
    <source>
        <dbReference type="Proteomes" id="UP000594638"/>
    </source>
</evidence>
<organism evidence="1 2">
    <name type="scientific">Olea europaea subsp. europaea</name>
    <dbReference type="NCBI Taxonomy" id="158383"/>
    <lineage>
        <taxon>Eukaryota</taxon>
        <taxon>Viridiplantae</taxon>
        <taxon>Streptophyta</taxon>
        <taxon>Embryophyta</taxon>
        <taxon>Tracheophyta</taxon>
        <taxon>Spermatophyta</taxon>
        <taxon>Magnoliopsida</taxon>
        <taxon>eudicotyledons</taxon>
        <taxon>Gunneridae</taxon>
        <taxon>Pentapetalae</taxon>
        <taxon>asterids</taxon>
        <taxon>lamiids</taxon>
        <taxon>Lamiales</taxon>
        <taxon>Oleaceae</taxon>
        <taxon>Oleeae</taxon>
        <taxon>Olea</taxon>
    </lineage>
</organism>
<name>A0A8S0RI80_OLEEU</name>
<reference evidence="1 2" key="1">
    <citation type="submission" date="2019-12" db="EMBL/GenBank/DDBJ databases">
        <authorList>
            <person name="Alioto T."/>
            <person name="Alioto T."/>
            <person name="Gomez Garrido J."/>
        </authorList>
    </citation>
    <scope>NUCLEOTIDE SEQUENCE [LARGE SCALE GENOMIC DNA]</scope>
</reference>
<comment type="caution">
    <text evidence="1">The sequence shown here is derived from an EMBL/GenBank/DDBJ whole genome shotgun (WGS) entry which is preliminary data.</text>
</comment>
<proteinExistence type="predicted"/>
<protein>
    <submittedName>
        <fullName evidence="1">Uncharacterized protein</fullName>
    </submittedName>
</protein>
<dbReference type="Proteomes" id="UP000594638">
    <property type="component" value="Unassembled WGS sequence"/>
</dbReference>
<dbReference type="Gramene" id="OE9A070384T1">
    <property type="protein sequence ID" value="OE9A070384C1"/>
    <property type="gene ID" value="OE9A070384"/>
</dbReference>
<sequence length="96" mass="10665">MVTYISQKRIFSKWITLHSVQSMKSNSTLQIQVPVNTSTGFALLSGDISKNLFRDDCTPSNTIPQKSKPVVCCIPTNINAPMVQRRTAQSVVLVVR</sequence>